<accession>A0A419I4R0</accession>
<dbReference type="OrthoDB" id="193659at2"/>
<feature type="domain" description="Glycosyltransferase subfamily 4-like N-terminal" evidence="4">
    <location>
        <begin position="18"/>
        <end position="174"/>
    </location>
</feature>
<dbReference type="Pfam" id="PF00534">
    <property type="entry name" value="Glycos_transf_1"/>
    <property type="match status" value="1"/>
</dbReference>
<dbReference type="PANTHER" id="PTHR45947:SF3">
    <property type="entry name" value="SULFOQUINOVOSYL TRANSFERASE SQD2"/>
    <property type="match status" value="1"/>
</dbReference>
<dbReference type="GO" id="GO:0016758">
    <property type="term" value="F:hexosyltransferase activity"/>
    <property type="evidence" value="ECO:0007669"/>
    <property type="project" value="TreeGrafter"/>
</dbReference>
<dbReference type="Proteomes" id="UP000285112">
    <property type="component" value="Unassembled WGS sequence"/>
</dbReference>
<comment type="caution">
    <text evidence="5">The sequence shown here is derived from an EMBL/GenBank/DDBJ whole genome shotgun (WGS) entry which is preliminary data.</text>
</comment>
<organism evidence="5 6">
    <name type="scientific">Amycolatopsis panacis</name>
    <dbReference type="NCBI Taxonomy" id="2340917"/>
    <lineage>
        <taxon>Bacteria</taxon>
        <taxon>Bacillati</taxon>
        <taxon>Actinomycetota</taxon>
        <taxon>Actinomycetes</taxon>
        <taxon>Pseudonocardiales</taxon>
        <taxon>Pseudonocardiaceae</taxon>
        <taxon>Amycolatopsis</taxon>
    </lineage>
</organism>
<proteinExistence type="predicted"/>
<dbReference type="InterPro" id="IPR050194">
    <property type="entry name" value="Glycosyltransferase_grp1"/>
</dbReference>
<dbReference type="AlphaFoldDB" id="A0A419I4R0"/>
<evidence type="ECO:0000313" key="5">
    <source>
        <dbReference type="EMBL" id="RJQ85476.1"/>
    </source>
</evidence>
<dbReference type="EMBL" id="QZFV01000078">
    <property type="protein sequence ID" value="RJQ85476.1"/>
    <property type="molecule type" value="Genomic_DNA"/>
</dbReference>
<keyword evidence="1" id="KW-0328">Glycosyltransferase</keyword>
<keyword evidence="6" id="KW-1185">Reference proteome</keyword>
<evidence type="ECO:0000256" key="1">
    <source>
        <dbReference type="ARBA" id="ARBA00022676"/>
    </source>
</evidence>
<feature type="domain" description="Glycosyl transferase family 1" evidence="3">
    <location>
        <begin position="188"/>
        <end position="351"/>
    </location>
</feature>
<sequence>MTVDRLRIATVVTRFQAGAGVVALRGAQGLAARGHEVTIIAGSGDRLLDEASGMEVILEPALRSPIAPRDDVAALHRLTALFSRRSFDVVHTHSAKAGTVGRLAARRAGVPRIVHTYHGFPFHEFQSAARRWAYVAIERRMGLITDVALCVGTAVSVEAIRRGLIAPQCVRTIAVPVRADSLAPAPSRRNARRELRLPDSAPVVGAVGRLSYQKAPEHFVAAMAALHRPDVTGVWIGDGELAARVHDLARQVHPGTRIVLAGQRADVPALLPAFDVFTLPSRYEGLPVAIVEAMVCGVPVVATAVNSVPDVVRPGETGLLVPPQRPDLLATAIAHLLDRPDEAARLAGAAQAQVDHRYGLRALADALEAAYRPGPAPIDREESPCA</sequence>
<dbReference type="InterPro" id="IPR028098">
    <property type="entry name" value="Glyco_trans_4-like_N"/>
</dbReference>
<gene>
    <name evidence="5" type="ORF">D5S19_13905</name>
</gene>
<dbReference type="Gene3D" id="3.40.50.2000">
    <property type="entry name" value="Glycogen Phosphorylase B"/>
    <property type="match status" value="2"/>
</dbReference>
<evidence type="ECO:0000313" key="6">
    <source>
        <dbReference type="Proteomes" id="UP000285112"/>
    </source>
</evidence>
<protein>
    <submittedName>
        <fullName evidence="5">Glycosyltransferase family 1 protein</fullName>
    </submittedName>
</protein>
<evidence type="ECO:0000259" key="3">
    <source>
        <dbReference type="Pfam" id="PF00534"/>
    </source>
</evidence>
<dbReference type="InterPro" id="IPR001296">
    <property type="entry name" value="Glyco_trans_1"/>
</dbReference>
<evidence type="ECO:0000256" key="2">
    <source>
        <dbReference type="ARBA" id="ARBA00022679"/>
    </source>
</evidence>
<dbReference type="SUPFAM" id="SSF53756">
    <property type="entry name" value="UDP-Glycosyltransferase/glycogen phosphorylase"/>
    <property type="match status" value="1"/>
</dbReference>
<name>A0A419I4R0_9PSEU</name>
<dbReference type="RefSeq" id="WP_120023768.1">
    <property type="nucleotide sequence ID" value="NZ_QZFV01000078.1"/>
</dbReference>
<reference evidence="5 6" key="1">
    <citation type="submission" date="2018-09" db="EMBL/GenBank/DDBJ databases">
        <title>YIM PH 21725 draft genome.</title>
        <authorList>
            <person name="Miao C."/>
        </authorList>
    </citation>
    <scope>NUCLEOTIDE SEQUENCE [LARGE SCALE GENOMIC DNA]</scope>
    <source>
        <strain evidence="6">YIM PH21725</strain>
    </source>
</reference>
<dbReference type="Pfam" id="PF13439">
    <property type="entry name" value="Glyco_transf_4"/>
    <property type="match status" value="1"/>
</dbReference>
<dbReference type="GO" id="GO:1901137">
    <property type="term" value="P:carbohydrate derivative biosynthetic process"/>
    <property type="evidence" value="ECO:0007669"/>
    <property type="project" value="UniProtKB-ARBA"/>
</dbReference>
<evidence type="ECO:0000259" key="4">
    <source>
        <dbReference type="Pfam" id="PF13439"/>
    </source>
</evidence>
<keyword evidence="2 5" id="KW-0808">Transferase</keyword>
<dbReference type="PANTHER" id="PTHR45947">
    <property type="entry name" value="SULFOQUINOVOSYL TRANSFERASE SQD2"/>
    <property type="match status" value="1"/>
</dbReference>